<protein>
    <submittedName>
        <fullName evidence="1">Uncharacterized protein</fullName>
    </submittedName>
</protein>
<sequence length="101" mass="11241">CATSAWRHWPWPPGWPRGPARAAARGPRCWGCWGSPPRRRRSRCCTAAGCAPPVGEPGSPRGWWRRCSSPSSSAGWVRCRRTGCGPVRPPGWLPRRPWGTR</sequence>
<feature type="non-terminal residue" evidence="1">
    <location>
        <position position="101"/>
    </location>
</feature>
<gene>
    <name evidence="1" type="ORF">AVDCRST_MAG48-574</name>
</gene>
<name>A0A6J4JZK7_9ACTN</name>
<proteinExistence type="predicted"/>
<dbReference type="AlphaFoldDB" id="A0A6J4JZK7"/>
<accession>A0A6J4JZK7</accession>
<feature type="non-terminal residue" evidence="1">
    <location>
        <position position="1"/>
    </location>
</feature>
<organism evidence="1">
    <name type="scientific">uncultured Friedmanniella sp</name>
    <dbReference type="NCBI Taxonomy" id="335381"/>
    <lineage>
        <taxon>Bacteria</taxon>
        <taxon>Bacillati</taxon>
        <taxon>Actinomycetota</taxon>
        <taxon>Actinomycetes</taxon>
        <taxon>Propionibacteriales</taxon>
        <taxon>Nocardioidaceae</taxon>
        <taxon>Friedmanniella</taxon>
        <taxon>environmental samples</taxon>
    </lineage>
</organism>
<reference evidence="1" key="1">
    <citation type="submission" date="2020-02" db="EMBL/GenBank/DDBJ databases">
        <authorList>
            <person name="Meier V. D."/>
        </authorList>
    </citation>
    <scope>NUCLEOTIDE SEQUENCE</scope>
    <source>
        <strain evidence="1">AVDCRST_MAG48</strain>
    </source>
</reference>
<dbReference type="EMBL" id="CADCTS010000087">
    <property type="protein sequence ID" value="CAA9291745.1"/>
    <property type="molecule type" value="Genomic_DNA"/>
</dbReference>
<evidence type="ECO:0000313" key="1">
    <source>
        <dbReference type="EMBL" id="CAA9291745.1"/>
    </source>
</evidence>